<reference evidence="3 4" key="1">
    <citation type="journal article" date="2022" name="Nat. Plants">
        <title>Genomes of leafy and leafless Platanthera orchids illuminate the evolution of mycoheterotrophy.</title>
        <authorList>
            <person name="Li M.H."/>
            <person name="Liu K.W."/>
            <person name="Li Z."/>
            <person name="Lu H.C."/>
            <person name="Ye Q.L."/>
            <person name="Zhang D."/>
            <person name="Wang J.Y."/>
            <person name="Li Y.F."/>
            <person name="Zhong Z.M."/>
            <person name="Liu X."/>
            <person name="Yu X."/>
            <person name="Liu D.K."/>
            <person name="Tu X.D."/>
            <person name="Liu B."/>
            <person name="Hao Y."/>
            <person name="Liao X.Y."/>
            <person name="Jiang Y.T."/>
            <person name="Sun W.H."/>
            <person name="Chen J."/>
            <person name="Chen Y.Q."/>
            <person name="Ai Y."/>
            <person name="Zhai J.W."/>
            <person name="Wu S.S."/>
            <person name="Zhou Z."/>
            <person name="Hsiao Y.Y."/>
            <person name="Wu W.L."/>
            <person name="Chen Y.Y."/>
            <person name="Lin Y.F."/>
            <person name="Hsu J.L."/>
            <person name="Li C.Y."/>
            <person name="Wang Z.W."/>
            <person name="Zhao X."/>
            <person name="Zhong W.Y."/>
            <person name="Ma X.K."/>
            <person name="Ma L."/>
            <person name="Huang J."/>
            <person name="Chen G.Z."/>
            <person name="Huang M.Z."/>
            <person name="Huang L."/>
            <person name="Peng D.H."/>
            <person name="Luo Y.B."/>
            <person name="Zou S.Q."/>
            <person name="Chen S.P."/>
            <person name="Lan S."/>
            <person name="Tsai W.C."/>
            <person name="Van de Peer Y."/>
            <person name="Liu Z.J."/>
        </authorList>
    </citation>
    <scope>NUCLEOTIDE SEQUENCE [LARGE SCALE GENOMIC DNA]</scope>
    <source>
        <strain evidence="3">Lor288</strain>
    </source>
</reference>
<evidence type="ECO:0000256" key="2">
    <source>
        <dbReference type="SAM" id="MobiDB-lite"/>
    </source>
</evidence>
<sequence>MQDGDSSNPMQGVAEDEPNGECGDREEQALLFLDSLDGYLALLDSLSSSLRQGWLELACARQSMGSSRVSSTLLDLKAQSAATTVLLSELVEGSSADPRPHFTLSKWACLKERKSSSDELIDGKLLEDRNSSQLRHRGSKHIEGARENSSASSESTAADLNVRDLSPTENSSATSESTAAAENFCIFQKRRYKALSVFGAFVSPKLRAAQFSFETALETIVEIANTRSSLLSSFSQVQKDSKPSD</sequence>
<dbReference type="InterPro" id="IPR040357">
    <property type="entry name" value="Vma22/CCDC115"/>
</dbReference>
<evidence type="ECO:0000313" key="3">
    <source>
        <dbReference type="EMBL" id="KAK8968889.1"/>
    </source>
</evidence>
<dbReference type="EMBL" id="JBBWWR010000003">
    <property type="protein sequence ID" value="KAK8968889.1"/>
    <property type="molecule type" value="Genomic_DNA"/>
</dbReference>
<feature type="region of interest" description="Disordered" evidence="2">
    <location>
        <begin position="1"/>
        <end position="25"/>
    </location>
</feature>
<dbReference type="PANTHER" id="PTHR31996">
    <property type="entry name" value="COILED-COIL DOMAIN-CONTAINING PROTEIN 115"/>
    <property type="match status" value="1"/>
</dbReference>
<dbReference type="PANTHER" id="PTHR31996:SF2">
    <property type="entry name" value="COILED-COIL DOMAIN-CONTAINING PROTEIN 115"/>
    <property type="match status" value="1"/>
</dbReference>
<proteinExistence type="predicted"/>
<feature type="compositionally biased region" description="Low complexity" evidence="2">
    <location>
        <begin position="149"/>
        <end position="158"/>
    </location>
</feature>
<comment type="caution">
    <text evidence="3">The sequence shown here is derived from an EMBL/GenBank/DDBJ whole genome shotgun (WGS) entry which is preliminary data.</text>
</comment>
<evidence type="ECO:0000313" key="4">
    <source>
        <dbReference type="Proteomes" id="UP001412067"/>
    </source>
</evidence>
<dbReference type="Proteomes" id="UP001412067">
    <property type="component" value="Unassembled WGS sequence"/>
</dbReference>
<accession>A0ABR2MYV3</accession>
<name>A0ABR2MYV3_9ASPA</name>
<protein>
    <recommendedName>
        <fullName evidence="1">Vacuolar ATPase assembly protein VMA22</fullName>
    </recommendedName>
</protein>
<keyword evidence="4" id="KW-1185">Reference proteome</keyword>
<organism evidence="3 4">
    <name type="scientific">Platanthera guangdongensis</name>
    <dbReference type="NCBI Taxonomy" id="2320717"/>
    <lineage>
        <taxon>Eukaryota</taxon>
        <taxon>Viridiplantae</taxon>
        <taxon>Streptophyta</taxon>
        <taxon>Embryophyta</taxon>
        <taxon>Tracheophyta</taxon>
        <taxon>Spermatophyta</taxon>
        <taxon>Magnoliopsida</taxon>
        <taxon>Liliopsida</taxon>
        <taxon>Asparagales</taxon>
        <taxon>Orchidaceae</taxon>
        <taxon>Orchidoideae</taxon>
        <taxon>Orchideae</taxon>
        <taxon>Orchidinae</taxon>
        <taxon>Platanthera</taxon>
    </lineage>
</organism>
<gene>
    <name evidence="3" type="ORF">KSP40_PGU018198</name>
</gene>
<feature type="region of interest" description="Disordered" evidence="2">
    <location>
        <begin position="131"/>
        <end position="174"/>
    </location>
</feature>
<feature type="compositionally biased region" description="Polar residues" evidence="2">
    <location>
        <begin position="1"/>
        <end position="10"/>
    </location>
</feature>
<evidence type="ECO:0000256" key="1">
    <source>
        <dbReference type="ARBA" id="ARBA00093634"/>
    </source>
</evidence>